<feature type="region of interest" description="Disordered" evidence="1">
    <location>
        <begin position="1"/>
        <end position="39"/>
    </location>
</feature>
<keyword evidence="3" id="KW-1185">Reference proteome</keyword>
<evidence type="ECO:0000313" key="2">
    <source>
        <dbReference type="EMBL" id="KAJ1166991.1"/>
    </source>
</evidence>
<evidence type="ECO:0000313" key="3">
    <source>
        <dbReference type="Proteomes" id="UP001066276"/>
    </source>
</evidence>
<accession>A0AAV7SSM3</accession>
<comment type="caution">
    <text evidence="2">The sequence shown here is derived from an EMBL/GenBank/DDBJ whole genome shotgun (WGS) entry which is preliminary data.</text>
</comment>
<reference evidence="2" key="1">
    <citation type="journal article" date="2022" name="bioRxiv">
        <title>Sequencing and chromosome-scale assembly of the giantPleurodeles waltlgenome.</title>
        <authorList>
            <person name="Brown T."/>
            <person name="Elewa A."/>
            <person name="Iarovenko S."/>
            <person name="Subramanian E."/>
            <person name="Araus A.J."/>
            <person name="Petzold A."/>
            <person name="Susuki M."/>
            <person name="Suzuki K.-i.T."/>
            <person name="Hayashi T."/>
            <person name="Toyoda A."/>
            <person name="Oliveira C."/>
            <person name="Osipova E."/>
            <person name="Leigh N.D."/>
            <person name="Simon A."/>
            <person name="Yun M.H."/>
        </authorList>
    </citation>
    <scope>NUCLEOTIDE SEQUENCE</scope>
    <source>
        <strain evidence="2">20211129_DDA</strain>
        <tissue evidence="2">Liver</tissue>
    </source>
</reference>
<dbReference type="AlphaFoldDB" id="A0AAV7SSM3"/>
<proteinExistence type="predicted"/>
<dbReference type="Proteomes" id="UP001066276">
    <property type="component" value="Chromosome 4_2"/>
</dbReference>
<evidence type="ECO:0000256" key="1">
    <source>
        <dbReference type="SAM" id="MobiDB-lite"/>
    </source>
</evidence>
<protein>
    <submittedName>
        <fullName evidence="2">Uncharacterized protein</fullName>
    </submittedName>
</protein>
<name>A0AAV7SSM3_PLEWA</name>
<gene>
    <name evidence="2" type="ORF">NDU88_007384</name>
</gene>
<dbReference type="EMBL" id="JANPWB010000008">
    <property type="protein sequence ID" value="KAJ1166991.1"/>
    <property type="molecule type" value="Genomic_DNA"/>
</dbReference>
<organism evidence="2 3">
    <name type="scientific">Pleurodeles waltl</name>
    <name type="common">Iberian ribbed newt</name>
    <dbReference type="NCBI Taxonomy" id="8319"/>
    <lineage>
        <taxon>Eukaryota</taxon>
        <taxon>Metazoa</taxon>
        <taxon>Chordata</taxon>
        <taxon>Craniata</taxon>
        <taxon>Vertebrata</taxon>
        <taxon>Euteleostomi</taxon>
        <taxon>Amphibia</taxon>
        <taxon>Batrachia</taxon>
        <taxon>Caudata</taxon>
        <taxon>Salamandroidea</taxon>
        <taxon>Salamandridae</taxon>
        <taxon>Pleurodelinae</taxon>
        <taxon>Pleurodeles</taxon>
    </lineage>
</organism>
<sequence length="117" mass="12204">MLQHHGPGRSCPSSAAGRMAPVGGPGGRVGPQKMAAEEEKQPIDTGLLLMLQQRGAVQLELPALNAVLAVTIHGSDKVIDGTSGAFLQQTMGLIGNEGLDYSLANCEKPDFILGHYV</sequence>